<name>A0ABN1L7D2_9GAMM</name>
<gene>
    <name evidence="3" type="ORF">GCM10009111_19620</name>
</gene>
<feature type="domain" description="VanZ-like" evidence="2">
    <location>
        <begin position="37"/>
        <end position="107"/>
    </location>
</feature>
<proteinExistence type="predicted"/>
<evidence type="ECO:0000313" key="4">
    <source>
        <dbReference type="Proteomes" id="UP001500021"/>
    </source>
</evidence>
<evidence type="ECO:0000313" key="3">
    <source>
        <dbReference type="EMBL" id="GAA0817822.1"/>
    </source>
</evidence>
<keyword evidence="4" id="KW-1185">Reference proteome</keyword>
<feature type="transmembrane region" description="Helical" evidence="1">
    <location>
        <begin position="7"/>
        <end position="28"/>
    </location>
</feature>
<feature type="transmembrane region" description="Helical" evidence="1">
    <location>
        <begin position="61"/>
        <end position="79"/>
    </location>
</feature>
<keyword evidence="1" id="KW-1133">Transmembrane helix</keyword>
<accession>A0ABN1L7D2</accession>
<evidence type="ECO:0000259" key="2">
    <source>
        <dbReference type="Pfam" id="PF04892"/>
    </source>
</evidence>
<dbReference type="Proteomes" id="UP001500021">
    <property type="component" value="Unassembled WGS sequence"/>
</dbReference>
<comment type="caution">
    <text evidence="3">The sequence shown here is derived from an EMBL/GenBank/DDBJ whole genome shotgun (WGS) entry which is preliminary data.</text>
</comment>
<dbReference type="EMBL" id="BAAAFA010000006">
    <property type="protein sequence ID" value="GAA0817822.1"/>
    <property type="molecule type" value="Genomic_DNA"/>
</dbReference>
<keyword evidence="1" id="KW-0812">Transmembrane</keyword>
<evidence type="ECO:0000256" key="1">
    <source>
        <dbReference type="SAM" id="Phobius"/>
    </source>
</evidence>
<feature type="transmembrane region" description="Helical" evidence="1">
    <location>
        <begin position="91"/>
        <end position="111"/>
    </location>
</feature>
<keyword evidence="1" id="KW-0472">Membrane</keyword>
<dbReference type="RefSeq" id="WP_343817293.1">
    <property type="nucleotide sequence ID" value="NZ_BAAAFA010000006.1"/>
</dbReference>
<dbReference type="InterPro" id="IPR006976">
    <property type="entry name" value="VanZ-like"/>
</dbReference>
<dbReference type="PANTHER" id="PTHR28008:SF1">
    <property type="entry name" value="DOMAIN PROTEIN, PUTATIVE (AFU_ORTHOLOGUE AFUA_3G10980)-RELATED"/>
    <property type="match status" value="1"/>
</dbReference>
<dbReference type="PANTHER" id="PTHR28008">
    <property type="entry name" value="DOMAIN PROTEIN, PUTATIVE (AFU_ORTHOLOGUE AFUA_3G10980)-RELATED"/>
    <property type="match status" value="1"/>
</dbReference>
<reference evidence="3 4" key="1">
    <citation type="journal article" date="2019" name="Int. J. Syst. Evol. Microbiol.">
        <title>The Global Catalogue of Microorganisms (GCM) 10K type strain sequencing project: providing services to taxonomists for standard genome sequencing and annotation.</title>
        <authorList>
            <consortium name="The Broad Institute Genomics Platform"/>
            <consortium name="The Broad Institute Genome Sequencing Center for Infectious Disease"/>
            <person name="Wu L."/>
            <person name="Ma J."/>
        </authorList>
    </citation>
    <scope>NUCLEOTIDE SEQUENCE [LARGE SCALE GENOMIC DNA]</scope>
    <source>
        <strain evidence="3 4">JCM 15608</strain>
    </source>
</reference>
<organism evidence="3 4">
    <name type="scientific">Colwellia asteriadis</name>
    <dbReference type="NCBI Taxonomy" id="517723"/>
    <lineage>
        <taxon>Bacteria</taxon>
        <taxon>Pseudomonadati</taxon>
        <taxon>Pseudomonadota</taxon>
        <taxon>Gammaproteobacteria</taxon>
        <taxon>Alteromonadales</taxon>
        <taxon>Colwelliaceae</taxon>
        <taxon>Colwellia</taxon>
    </lineage>
</organism>
<protein>
    <recommendedName>
        <fullName evidence="2">VanZ-like domain-containing protein</fullName>
    </recommendedName>
</protein>
<dbReference type="Pfam" id="PF04892">
    <property type="entry name" value="VanZ"/>
    <property type="match status" value="1"/>
</dbReference>
<sequence>MLQLIKRYWLFITLALLATIATLSLWPAAHLPQVPGSDKTHHFISYGALMLPAALARPKYLLYIAFGFALFSGAIELIQPYVNRYGEWLDMAANVAGLACGYLVAQVLLLWSNIKQAQPR</sequence>